<dbReference type="Proteomes" id="UP000620046">
    <property type="component" value="Unassembled WGS sequence"/>
</dbReference>
<accession>A0ABQ1GLY8</accession>
<dbReference type="InterPro" id="IPR012347">
    <property type="entry name" value="Ferritin-like"/>
</dbReference>
<dbReference type="RefSeq" id="WP_188797003.1">
    <property type="nucleotide sequence ID" value="NZ_BMJA01000004.1"/>
</dbReference>
<evidence type="ECO:0000313" key="3">
    <source>
        <dbReference type="Proteomes" id="UP000620046"/>
    </source>
</evidence>
<dbReference type="Gene3D" id="1.20.1260.10">
    <property type="match status" value="1"/>
</dbReference>
<comment type="caution">
    <text evidence="2">The sequence shown here is derived from an EMBL/GenBank/DDBJ whole genome shotgun (WGS) entry which is preliminary data.</text>
</comment>
<dbReference type="EMBL" id="BMJA01000004">
    <property type="protein sequence ID" value="GGA46423.1"/>
    <property type="molecule type" value="Genomic_DNA"/>
</dbReference>
<sequence>MNADGDISILNVLIGATMDSARHYHKVAGNVGNPRIRALFDHLSVQRKLIAEELQDQLSAVTGNPQSESMPTTHPLRLFGNLRHVMDYGYCALIDEVERCEERIKGKYERALLDDRLSRLSRAVVQNAFESVQEGSADLHALKRYPHAEHSHSERLEHW</sequence>
<gene>
    <name evidence="2" type="ORF">GCM10010981_39450</name>
</gene>
<dbReference type="NCBIfam" id="TIGR02284">
    <property type="entry name" value="PA2169 family four-helix-bundle protein"/>
    <property type="match status" value="1"/>
</dbReference>
<dbReference type="InterPro" id="IPR019052">
    <property type="entry name" value="DUF2383"/>
</dbReference>
<dbReference type="Pfam" id="PF09537">
    <property type="entry name" value="DUF2383"/>
    <property type="match status" value="1"/>
</dbReference>
<keyword evidence="3" id="KW-1185">Reference proteome</keyword>
<dbReference type="InterPro" id="IPR011971">
    <property type="entry name" value="CHP02284"/>
</dbReference>
<evidence type="ECO:0000259" key="1">
    <source>
        <dbReference type="Pfam" id="PF09537"/>
    </source>
</evidence>
<name>A0ABQ1GLY8_9GAMM</name>
<protein>
    <recommendedName>
        <fullName evidence="1">DUF2383 domain-containing protein</fullName>
    </recommendedName>
</protein>
<evidence type="ECO:0000313" key="2">
    <source>
        <dbReference type="EMBL" id="GGA46423.1"/>
    </source>
</evidence>
<reference evidence="3" key="1">
    <citation type="journal article" date="2019" name="Int. J. Syst. Evol. Microbiol.">
        <title>The Global Catalogue of Microorganisms (GCM) 10K type strain sequencing project: providing services to taxonomists for standard genome sequencing and annotation.</title>
        <authorList>
            <consortium name="The Broad Institute Genomics Platform"/>
            <consortium name="The Broad Institute Genome Sequencing Center for Infectious Disease"/>
            <person name="Wu L."/>
            <person name="Ma J."/>
        </authorList>
    </citation>
    <scope>NUCLEOTIDE SEQUENCE [LARGE SCALE GENOMIC DNA]</scope>
    <source>
        <strain evidence="3">CGMCC 1.15439</strain>
    </source>
</reference>
<organism evidence="2 3">
    <name type="scientific">Dyella nitratireducens</name>
    <dbReference type="NCBI Taxonomy" id="1849580"/>
    <lineage>
        <taxon>Bacteria</taxon>
        <taxon>Pseudomonadati</taxon>
        <taxon>Pseudomonadota</taxon>
        <taxon>Gammaproteobacteria</taxon>
        <taxon>Lysobacterales</taxon>
        <taxon>Rhodanobacteraceae</taxon>
        <taxon>Dyella</taxon>
    </lineage>
</organism>
<proteinExistence type="predicted"/>
<feature type="domain" description="DUF2383" evidence="1">
    <location>
        <begin position="7"/>
        <end position="112"/>
    </location>
</feature>